<dbReference type="OrthoDB" id="4763081at2759"/>
<reference evidence="1" key="1">
    <citation type="submission" date="2021-10" db="EMBL/GenBank/DDBJ databases">
        <authorList>
            <person name="Piombo E."/>
        </authorList>
    </citation>
    <scope>NUCLEOTIDE SEQUENCE</scope>
</reference>
<sequence>MERQFRSRATRALEILQPALPPTPEPGQPVPIHVRLHSHCGACGLLFEPGANITALKHHGSALIRINARQYPEPGAPTFPEFQDGPDADRRYQFCRLGSCPICGVNGESITCHSDCFNLWMRTMGNGDGLYKLWVAATWRYPWVNSPVLRLPPWDEPASYMGCATDVLEYPDLARLPLELKAAIVKFSGPTEIGRFASVLQLMSDMAADRPFVATLPLGSIKYWNRGSRPRIFHASNGEVVQLIIDARGLMEIRWVTKPMEDFTVRSDDMLYITGPIEQFSRIEVAFQNGLARLKLPFRQEIDLWDSPATLRRGTIISGDEPAHPSHLMYKMPISRFATLDLRRCNGLTFFIVPDGVHAIHAHTPESPSAVEAFERLRLYYAGPVSWFYVPLAADDEVLDIGLRLRRLAHNGTTPTFLIHLRSGHYAIGPHLEGAVFDVLLQTHGRPVLIYEPWSDIQLVPQINQIAVFPQTGIKAQYRFIPSRGARPSEPCCLSTAPLEGVESMDVFRSEANGPCVGFILTYRDGRQRSVGQCRLGLDVVSTYRKPVKLYQSFRPSNISSYTMRRGVLGTLYVDIATEEHPDVERVYPHDVDRRPTQFWAASEMQGTLKFWFQAEGSFLRIETPEEAAPEEMLEFDQEFIDGKCEVRELAKQHMDGLRLEMHGRVISF</sequence>
<dbReference type="EMBL" id="CABFNO020001404">
    <property type="protein sequence ID" value="CAG9986409.1"/>
    <property type="molecule type" value="Genomic_DNA"/>
</dbReference>
<name>A0A9N9UDN9_9HYPO</name>
<comment type="caution">
    <text evidence="1">The sequence shown here is derived from an EMBL/GenBank/DDBJ whole genome shotgun (WGS) entry which is preliminary data.</text>
</comment>
<keyword evidence="2" id="KW-1185">Reference proteome</keyword>
<evidence type="ECO:0000313" key="1">
    <source>
        <dbReference type="EMBL" id="CAG9986409.1"/>
    </source>
</evidence>
<evidence type="ECO:0000313" key="2">
    <source>
        <dbReference type="Proteomes" id="UP000754883"/>
    </source>
</evidence>
<organism evidence="1 2">
    <name type="scientific">Clonostachys byssicola</name>
    <dbReference type="NCBI Taxonomy" id="160290"/>
    <lineage>
        <taxon>Eukaryota</taxon>
        <taxon>Fungi</taxon>
        <taxon>Dikarya</taxon>
        <taxon>Ascomycota</taxon>
        <taxon>Pezizomycotina</taxon>
        <taxon>Sordariomycetes</taxon>
        <taxon>Hypocreomycetidae</taxon>
        <taxon>Hypocreales</taxon>
        <taxon>Bionectriaceae</taxon>
        <taxon>Clonostachys</taxon>
    </lineage>
</organism>
<gene>
    <name evidence="1" type="ORF">CBYS24578_00012686</name>
</gene>
<proteinExistence type="predicted"/>
<dbReference type="AlphaFoldDB" id="A0A9N9UDN9"/>
<accession>A0A9N9UDN9</accession>
<protein>
    <submittedName>
        <fullName evidence="1">Uncharacterized protein</fullName>
    </submittedName>
</protein>
<dbReference type="Proteomes" id="UP000754883">
    <property type="component" value="Unassembled WGS sequence"/>
</dbReference>